<evidence type="ECO:0000313" key="4">
    <source>
        <dbReference type="Proteomes" id="UP000252415"/>
    </source>
</evidence>
<evidence type="ECO:0000313" key="3">
    <source>
        <dbReference type="EMBL" id="RCW49396.1"/>
    </source>
</evidence>
<name>A0A368W6C2_9BACL</name>
<proteinExistence type="predicted"/>
<evidence type="ECO:0000259" key="2">
    <source>
        <dbReference type="Pfam" id="PF01882"/>
    </source>
</evidence>
<keyword evidence="1" id="KW-1133">Transmembrane helix</keyword>
<dbReference type="EMBL" id="QPJD01000004">
    <property type="protein sequence ID" value="RCW49396.1"/>
    <property type="molecule type" value="Genomic_DNA"/>
</dbReference>
<keyword evidence="4" id="KW-1185">Reference proteome</keyword>
<protein>
    <submittedName>
        <fullName evidence="3">Uncharacterized protein (DUF58 family)</fullName>
    </submittedName>
</protein>
<gene>
    <name evidence="3" type="ORF">DFP97_10454</name>
</gene>
<comment type="caution">
    <text evidence="3">The sequence shown here is derived from an EMBL/GenBank/DDBJ whole genome shotgun (WGS) entry which is preliminary data.</text>
</comment>
<dbReference type="PANTHER" id="PTHR34351">
    <property type="entry name" value="SLR1927 PROTEIN-RELATED"/>
    <property type="match status" value="1"/>
</dbReference>
<dbReference type="PANTHER" id="PTHR34351:SF2">
    <property type="entry name" value="DUF58 DOMAIN-CONTAINING PROTEIN"/>
    <property type="match status" value="1"/>
</dbReference>
<keyword evidence="1" id="KW-0812">Transmembrane</keyword>
<feature type="transmembrane region" description="Helical" evidence="1">
    <location>
        <begin position="33"/>
        <end position="52"/>
    </location>
</feature>
<reference evidence="3 4" key="1">
    <citation type="submission" date="2018-07" db="EMBL/GenBank/DDBJ databases">
        <title>Genomic Encyclopedia of Type Strains, Phase III (KMG-III): the genomes of soil and plant-associated and newly described type strains.</title>
        <authorList>
            <person name="Whitman W."/>
        </authorList>
    </citation>
    <scope>NUCLEOTIDE SEQUENCE [LARGE SCALE GENOMIC DNA]</scope>
    <source>
        <strain evidence="3 4">CECT 7506</strain>
    </source>
</reference>
<feature type="domain" description="DUF58" evidence="2">
    <location>
        <begin position="210"/>
        <end position="317"/>
    </location>
</feature>
<feature type="transmembrane region" description="Helical" evidence="1">
    <location>
        <begin position="9"/>
        <end position="27"/>
    </location>
</feature>
<dbReference type="RefSeq" id="WP_114379318.1">
    <property type="nucleotide sequence ID" value="NZ_QPJD01000004.1"/>
</dbReference>
<accession>A0A368W6C2</accession>
<dbReference type="InterPro" id="IPR002881">
    <property type="entry name" value="DUF58"/>
</dbReference>
<dbReference type="AlphaFoldDB" id="A0A368W6C2"/>
<dbReference type="Proteomes" id="UP000252415">
    <property type="component" value="Unassembled WGS sequence"/>
</dbReference>
<organism evidence="3 4">
    <name type="scientific">Paenibacillus prosopidis</name>
    <dbReference type="NCBI Taxonomy" id="630520"/>
    <lineage>
        <taxon>Bacteria</taxon>
        <taxon>Bacillati</taxon>
        <taxon>Bacillota</taxon>
        <taxon>Bacilli</taxon>
        <taxon>Bacillales</taxon>
        <taxon>Paenibacillaceae</taxon>
        <taxon>Paenibacillus</taxon>
    </lineage>
</organism>
<dbReference type="Pfam" id="PF01882">
    <property type="entry name" value="DUF58"/>
    <property type="match status" value="1"/>
</dbReference>
<keyword evidence="1" id="KW-0472">Membrane</keyword>
<dbReference type="OrthoDB" id="140416at2"/>
<sequence>MASVKSAKLRWQLVAVVYTTSLFYFLFQGGKTSFMLFIILNMLLFYLVLGRWSGINKVSGSRAYASPGTTALDQSLSAGSSLDVSLNVKIPGYYPLPYVIVRDKLHRHNGQKLEFETSFVPNWKRSGQVVYQTPPLQRGEYRFTQTECISYDVFGLFEQTGQFGSETVFSVLPQTVPLRQWHGVQRGIRGPYSHAIASRSAKETTQINGVREYLYGDRLSRVHWNATAKTGEWKSKAFERESLPRTLVVLDRNPAGYRGELTARFELAVSAAASLLENGLKEDTAMGLLSLGESMTMVSPKSGMDQRNLLMKHLTFVDADASRPLYASLQRADSLLEPGCFAIVITSEEGADVIRSMEWLSRKGIIPCLLYISSSVDKLNQHTSWKQVLRERGWPVFEIRQLQELPVVLEGGSIA</sequence>
<evidence type="ECO:0000256" key="1">
    <source>
        <dbReference type="SAM" id="Phobius"/>
    </source>
</evidence>